<evidence type="ECO:0000313" key="3">
    <source>
        <dbReference type="WBParaSite" id="TREG1_30550.1"/>
    </source>
</evidence>
<sequence length="280" mass="31269">MCDLLSQQQQQQTPSTQQRTGQKLSSRQINKNQSQNHLSLMDTTTNPTHALSSTISTTSNTTTTARTISNSPEVSSNISTPSTNSNRLNLSNNVSCRSSKSRQQVQQSDLNCSLENVITTDIAPVMSSATNSANSNNNNDNSTDISGIYKPWSPKENSNVKQQQNCSSSNESLPTLNDPTVDQQYSLTKSERRSKLLNSTNDAHLLHNNQSDLKSKNDHCSVNSSRSHIHHRYPHRPRHRQQEQQQRNCLLLHHLLSNPDPRLITVDHQEKSIIPSGMIP</sequence>
<name>A0AA85JLL9_TRIRE</name>
<feature type="compositionally biased region" description="Low complexity" evidence="1">
    <location>
        <begin position="7"/>
        <end position="22"/>
    </location>
</feature>
<feature type="region of interest" description="Disordered" evidence="1">
    <location>
        <begin position="1"/>
        <end position="102"/>
    </location>
</feature>
<feature type="compositionally biased region" description="Polar residues" evidence="1">
    <location>
        <begin position="155"/>
        <end position="180"/>
    </location>
</feature>
<proteinExistence type="predicted"/>
<feature type="compositionally biased region" description="Low complexity" evidence="1">
    <location>
        <begin position="52"/>
        <end position="102"/>
    </location>
</feature>
<accession>A0AA85JLL9</accession>
<evidence type="ECO:0000313" key="2">
    <source>
        <dbReference type="Proteomes" id="UP000050795"/>
    </source>
</evidence>
<keyword evidence="2" id="KW-1185">Reference proteome</keyword>
<reference evidence="2" key="1">
    <citation type="submission" date="2022-06" db="EMBL/GenBank/DDBJ databases">
        <authorList>
            <person name="Berger JAMES D."/>
            <person name="Berger JAMES D."/>
        </authorList>
    </citation>
    <scope>NUCLEOTIDE SEQUENCE [LARGE SCALE GENOMIC DNA]</scope>
</reference>
<protein>
    <submittedName>
        <fullName evidence="3">Uncharacterized protein</fullName>
    </submittedName>
</protein>
<dbReference type="Proteomes" id="UP000050795">
    <property type="component" value="Unassembled WGS sequence"/>
</dbReference>
<feature type="compositionally biased region" description="Polar residues" evidence="1">
    <location>
        <begin position="23"/>
        <end position="51"/>
    </location>
</feature>
<feature type="compositionally biased region" description="Low complexity" evidence="1">
    <location>
        <begin position="129"/>
        <end position="144"/>
    </location>
</feature>
<reference evidence="3" key="2">
    <citation type="submission" date="2023-11" db="UniProtKB">
        <authorList>
            <consortium name="WormBaseParasite"/>
        </authorList>
    </citation>
    <scope>IDENTIFICATION</scope>
</reference>
<dbReference type="AlphaFoldDB" id="A0AA85JLL9"/>
<feature type="region of interest" description="Disordered" evidence="1">
    <location>
        <begin position="129"/>
        <end position="180"/>
    </location>
</feature>
<feature type="compositionally biased region" description="Basic residues" evidence="1">
    <location>
        <begin position="227"/>
        <end position="239"/>
    </location>
</feature>
<feature type="region of interest" description="Disordered" evidence="1">
    <location>
        <begin position="212"/>
        <end position="244"/>
    </location>
</feature>
<evidence type="ECO:0000256" key="1">
    <source>
        <dbReference type="SAM" id="MobiDB-lite"/>
    </source>
</evidence>
<organism evidence="2 3">
    <name type="scientific">Trichobilharzia regenti</name>
    <name type="common">Nasal bird schistosome</name>
    <dbReference type="NCBI Taxonomy" id="157069"/>
    <lineage>
        <taxon>Eukaryota</taxon>
        <taxon>Metazoa</taxon>
        <taxon>Spiralia</taxon>
        <taxon>Lophotrochozoa</taxon>
        <taxon>Platyhelminthes</taxon>
        <taxon>Trematoda</taxon>
        <taxon>Digenea</taxon>
        <taxon>Strigeidida</taxon>
        <taxon>Schistosomatoidea</taxon>
        <taxon>Schistosomatidae</taxon>
        <taxon>Trichobilharzia</taxon>
    </lineage>
</organism>
<dbReference type="WBParaSite" id="TREG1_30550.1">
    <property type="protein sequence ID" value="TREG1_30550.1"/>
    <property type="gene ID" value="TREG1_30550"/>
</dbReference>